<evidence type="ECO:0000313" key="2">
    <source>
        <dbReference type="EMBL" id="CAH2104005.1"/>
    </source>
</evidence>
<accession>A0AAU9UWY7</accession>
<feature type="region of interest" description="Disordered" evidence="1">
    <location>
        <begin position="1"/>
        <end position="64"/>
    </location>
</feature>
<sequence length="115" mass="12671">MGGVKSRSAREGRRDGDVGGVRGTGARRRDAEGVRPRGPPHTPVPVASTGGREPAPRRTDADSSTVYAGFSYFLNARRNHRADFSISLVSDSCRARISRRKSQVESFWREKRSGR</sequence>
<dbReference type="AlphaFoldDB" id="A0AAU9UWY7"/>
<comment type="caution">
    <text evidence="2">The sequence shown here is derived from an EMBL/GenBank/DDBJ whole genome shotgun (WGS) entry which is preliminary data.</text>
</comment>
<dbReference type="Proteomes" id="UP001153954">
    <property type="component" value="Unassembled WGS sequence"/>
</dbReference>
<proteinExistence type="predicted"/>
<protein>
    <submittedName>
        <fullName evidence="2">Uncharacterized protein</fullName>
    </submittedName>
</protein>
<gene>
    <name evidence="2" type="ORF">EEDITHA_LOCUS18440</name>
</gene>
<reference evidence="2" key="1">
    <citation type="submission" date="2022-03" db="EMBL/GenBank/DDBJ databases">
        <authorList>
            <person name="Tunstrom K."/>
        </authorList>
    </citation>
    <scope>NUCLEOTIDE SEQUENCE</scope>
</reference>
<feature type="compositionally biased region" description="Basic and acidic residues" evidence="1">
    <location>
        <begin position="8"/>
        <end position="17"/>
    </location>
</feature>
<name>A0AAU9UWY7_EUPED</name>
<evidence type="ECO:0000256" key="1">
    <source>
        <dbReference type="SAM" id="MobiDB-lite"/>
    </source>
</evidence>
<dbReference type="EMBL" id="CAKOGL010000026">
    <property type="protein sequence ID" value="CAH2104005.1"/>
    <property type="molecule type" value="Genomic_DNA"/>
</dbReference>
<evidence type="ECO:0000313" key="3">
    <source>
        <dbReference type="Proteomes" id="UP001153954"/>
    </source>
</evidence>
<keyword evidence="3" id="KW-1185">Reference proteome</keyword>
<organism evidence="2 3">
    <name type="scientific">Euphydryas editha</name>
    <name type="common">Edith's checkerspot</name>
    <dbReference type="NCBI Taxonomy" id="104508"/>
    <lineage>
        <taxon>Eukaryota</taxon>
        <taxon>Metazoa</taxon>
        <taxon>Ecdysozoa</taxon>
        <taxon>Arthropoda</taxon>
        <taxon>Hexapoda</taxon>
        <taxon>Insecta</taxon>
        <taxon>Pterygota</taxon>
        <taxon>Neoptera</taxon>
        <taxon>Endopterygota</taxon>
        <taxon>Lepidoptera</taxon>
        <taxon>Glossata</taxon>
        <taxon>Ditrysia</taxon>
        <taxon>Papilionoidea</taxon>
        <taxon>Nymphalidae</taxon>
        <taxon>Nymphalinae</taxon>
        <taxon>Euphydryas</taxon>
    </lineage>
</organism>